<sequence length="265" mass="27726">MSVLQAVLLGALQGVTEFLPVSSSGHLAVLKHTMGLQDIGLLFDVLLHGASLVAVLLVFRARIGRMVTGMYRWVRRRGDEEDFGQVRAAGILVIATAITAGIGFAVKDFAEGFAIPVVSVLFLVTAGILLVSQRFGGEKSYGELTWIDGVVCGIAQGLGVFPGISRAGITISAGLFRGMDRQTAGEFSFLLSIPAILGALVLTLKDAAELGSQVALAPLVAGSISSFLVGLVSLVLLMKVVRAGKLGWFALYLIPLGISGLLFLS</sequence>
<evidence type="ECO:0000256" key="6">
    <source>
        <dbReference type="ARBA" id="ARBA00022692"/>
    </source>
</evidence>
<dbReference type="GO" id="GO:0009252">
    <property type="term" value="P:peptidoglycan biosynthetic process"/>
    <property type="evidence" value="ECO:0007669"/>
    <property type="project" value="UniProtKB-KW"/>
</dbReference>
<keyword evidence="14" id="KW-0961">Cell wall biogenesis/degradation</keyword>
<keyword evidence="10 14" id="KW-0046">Antibiotic resistance</keyword>
<dbReference type="GO" id="GO:0046677">
    <property type="term" value="P:response to antibiotic"/>
    <property type="evidence" value="ECO:0007669"/>
    <property type="project" value="UniProtKB-UniRule"/>
</dbReference>
<evidence type="ECO:0000256" key="7">
    <source>
        <dbReference type="ARBA" id="ARBA00022801"/>
    </source>
</evidence>
<organism evidence="15 16">
    <name type="scientific">Spirochaeta lutea</name>
    <dbReference type="NCBI Taxonomy" id="1480694"/>
    <lineage>
        <taxon>Bacteria</taxon>
        <taxon>Pseudomonadati</taxon>
        <taxon>Spirochaetota</taxon>
        <taxon>Spirochaetia</taxon>
        <taxon>Spirochaetales</taxon>
        <taxon>Spirochaetaceae</taxon>
        <taxon>Spirochaeta</taxon>
    </lineage>
</organism>
<evidence type="ECO:0000313" key="16">
    <source>
        <dbReference type="Proteomes" id="UP000029692"/>
    </source>
</evidence>
<feature type="transmembrane region" description="Helical" evidence="14">
    <location>
        <begin position="84"/>
        <end position="106"/>
    </location>
</feature>
<name>A0A098R104_9SPIO</name>
<feature type="transmembrane region" description="Helical" evidence="14">
    <location>
        <begin position="216"/>
        <end position="237"/>
    </location>
</feature>
<evidence type="ECO:0000256" key="13">
    <source>
        <dbReference type="ARBA" id="ARBA00047594"/>
    </source>
</evidence>
<evidence type="ECO:0000256" key="5">
    <source>
        <dbReference type="ARBA" id="ARBA00022475"/>
    </source>
</evidence>
<comment type="caution">
    <text evidence="15">The sequence shown here is derived from an EMBL/GenBank/DDBJ whole genome shotgun (WGS) entry which is preliminary data.</text>
</comment>
<comment type="subcellular location">
    <subcellularLocation>
        <location evidence="1 14">Cell membrane</location>
        <topology evidence="1 14">Multi-pass membrane protein</topology>
    </subcellularLocation>
</comment>
<feature type="transmembrane region" description="Helical" evidence="14">
    <location>
        <begin position="187"/>
        <end position="204"/>
    </location>
</feature>
<dbReference type="RefSeq" id="WP_037546251.1">
    <property type="nucleotide sequence ID" value="NZ_JNUP01000031.1"/>
</dbReference>
<reference evidence="15 16" key="1">
    <citation type="submission" date="2014-05" db="EMBL/GenBank/DDBJ databases">
        <title>De novo Genome Sequence of Spirocheata sp.</title>
        <authorList>
            <person name="Shivani Y."/>
            <person name="Subhash Y."/>
            <person name="Tushar L."/>
            <person name="Sasikala C."/>
            <person name="Ramana C.V."/>
        </authorList>
    </citation>
    <scope>NUCLEOTIDE SEQUENCE [LARGE SCALE GENOMIC DNA]</scope>
    <source>
        <strain evidence="15 16">JC230</strain>
    </source>
</reference>
<comment type="catalytic activity">
    <reaction evidence="13 14">
        <text>di-trans,octa-cis-undecaprenyl diphosphate + H2O = di-trans,octa-cis-undecaprenyl phosphate + phosphate + H(+)</text>
        <dbReference type="Rhea" id="RHEA:28094"/>
        <dbReference type="ChEBI" id="CHEBI:15377"/>
        <dbReference type="ChEBI" id="CHEBI:15378"/>
        <dbReference type="ChEBI" id="CHEBI:43474"/>
        <dbReference type="ChEBI" id="CHEBI:58405"/>
        <dbReference type="ChEBI" id="CHEBI:60392"/>
        <dbReference type="EC" id="3.6.1.27"/>
    </reaction>
</comment>
<comment type="function">
    <text evidence="14">Catalyzes the dephosphorylation of undecaprenyl diphosphate (UPP). Confers resistance to bacitracin.</text>
</comment>
<evidence type="ECO:0000313" key="15">
    <source>
        <dbReference type="EMBL" id="KGE73343.1"/>
    </source>
</evidence>
<evidence type="ECO:0000256" key="9">
    <source>
        <dbReference type="ARBA" id="ARBA00023136"/>
    </source>
</evidence>
<evidence type="ECO:0000256" key="10">
    <source>
        <dbReference type="ARBA" id="ARBA00023251"/>
    </source>
</evidence>
<feature type="transmembrane region" description="Helical" evidence="14">
    <location>
        <begin position="42"/>
        <end position="63"/>
    </location>
</feature>
<protein>
    <recommendedName>
        <fullName evidence="4 14">Undecaprenyl-diphosphatase</fullName>
        <ecNumber evidence="3 14">3.6.1.27</ecNumber>
    </recommendedName>
    <alternativeName>
        <fullName evidence="12 14">Bacitracin resistance protein</fullName>
    </alternativeName>
    <alternativeName>
        <fullName evidence="11 14">Undecaprenyl pyrophosphate phosphatase</fullName>
    </alternativeName>
</protein>
<keyword evidence="14" id="KW-0573">Peptidoglycan synthesis</keyword>
<dbReference type="GO" id="GO:0050380">
    <property type="term" value="F:undecaprenyl-diphosphatase activity"/>
    <property type="evidence" value="ECO:0007669"/>
    <property type="project" value="UniProtKB-UniRule"/>
</dbReference>
<evidence type="ECO:0000256" key="4">
    <source>
        <dbReference type="ARBA" id="ARBA00021581"/>
    </source>
</evidence>
<dbReference type="HAMAP" id="MF_01006">
    <property type="entry name" value="Undec_diphosphatase"/>
    <property type="match status" value="1"/>
</dbReference>
<evidence type="ECO:0000256" key="11">
    <source>
        <dbReference type="ARBA" id="ARBA00032707"/>
    </source>
</evidence>
<comment type="miscellaneous">
    <text evidence="14">Bacitracin is thought to be involved in the inhibition of peptidoglycan synthesis by sequestering undecaprenyl diphosphate, thereby reducing the pool of lipid carrier available.</text>
</comment>
<dbReference type="OrthoDB" id="9808289at2"/>
<dbReference type="GO" id="GO:0071555">
    <property type="term" value="P:cell wall organization"/>
    <property type="evidence" value="ECO:0007669"/>
    <property type="project" value="UniProtKB-KW"/>
</dbReference>
<dbReference type="PANTHER" id="PTHR30622">
    <property type="entry name" value="UNDECAPRENYL-DIPHOSPHATASE"/>
    <property type="match status" value="1"/>
</dbReference>
<keyword evidence="14" id="KW-0133">Cell shape</keyword>
<dbReference type="EC" id="3.6.1.27" evidence="3 14"/>
<feature type="transmembrane region" description="Helical" evidence="14">
    <location>
        <begin position="112"/>
        <end position="131"/>
    </location>
</feature>
<proteinExistence type="inferred from homology"/>
<dbReference type="GO" id="GO:0008360">
    <property type="term" value="P:regulation of cell shape"/>
    <property type="evidence" value="ECO:0007669"/>
    <property type="project" value="UniProtKB-KW"/>
</dbReference>
<accession>A0A098R104</accession>
<dbReference type="GO" id="GO:0005886">
    <property type="term" value="C:plasma membrane"/>
    <property type="evidence" value="ECO:0007669"/>
    <property type="project" value="UniProtKB-SubCell"/>
</dbReference>
<evidence type="ECO:0000256" key="14">
    <source>
        <dbReference type="HAMAP-Rule" id="MF_01006"/>
    </source>
</evidence>
<keyword evidence="9 14" id="KW-0472">Membrane</keyword>
<dbReference type="EMBL" id="JNUP01000031">
    <property type="protein sequence ID" value="KGE73343.1"/>
    <property type="molecule type" value="Genomic_DNA"/>
</dbReference>
<feature type="transmembrane region" description="Helical" evidence="14">
    <location>
        <begin position="246"/>
        <end position="264"/>
    </location>
</feature>
<evidence type="ECO:0000256" key="1">
    <source>
        <dbReference type="ARBA" id="ARBA00004651"/>
    </source>
</evidence>
<keyword evidence="16" id="KW-1185">Reference proteome</keyword>
<evidence type="ECO:0000256" key="12">
    <source>
        <dbReference type="ARBA" id="ARBA00032932"/>
    </source>
</evidence>
<keyword evidence="7 14" id="KW-0378">Hydrolase</keyword>
<dbReference type="InterPro" id="IPR003824">
    <property type="entry name" value="UppP"/>
</dbReference>
<keyword evidence="5 14" id="KW-1003">Cell membrane</keyword>
<dbReference type="Pfam" id="PF02673">
    <property type="entry name" value="BacA"/>
    <property type="match status" value="1"/>
</dbReference>
<keyword evidence="8 14" id="KW-1133">Transmembrane helix</keyword>
<dbReference type="STRING" id="1480694.DC28_04245"/>
<evidence type="ECO:0000256" key="3">
    <source>
        <dbReference type="ARBA" id="ARBA00012374"/>
    </source>
</evidence>
<keyword evidence="6 14" id="KW-0812">Transmembrane</keyword>
<evidence type="ECO:0000256" key="8">
    <source>
        <dbReference type="ARBA" id="ARBA00022989"/>
    </source>
</evidence>
<gene>
    <name evidence="14" type="primary">uppP</name>
    <name evidence="15" type="ORF">DC28_04245</name>
</gene>
<dbReference type="AlphaFoldDB" id="A0A098R104"/>
<comment type="similarity">
    <text evidence="2 14">Belongs to the UppP family.</text>
</comment>
<evidence type="ECO:0000256" key="2">
    <source>
        <dbReference type="ARBA" id="ARBA00010621"/>
    </source>
</evidence>
<dbReference type="eggNOG" id="COG1968">
    <property type="taxonomic scope" value="Bacteria"/>
</dbReference>
<dbReference type="Proteomes" id="UP000029692">
    <property type="component" value="Unassembled WGS sequence"/>
</dbReference>
<dbReference type="PANTHER" id="PTHR30622:SF4">
    <property type="entry name" value="UNDECAPRENYL-DIPHOSPHATASE"/>
    <property type="match status" value="1"/>
</dbReference>